<dbReference type="AlphaFoldDB" id="A0A520LP67"/>
<dbReference type="Pfam" id="PF12228">
    <property type="entry name" value="DUF3604"/>
    <property type="match status" value="1"/>
</dbReference>
<reference evidence="1 2" key="1">
    <citation type="submission" date="2019-02" db="EMBL/GenBank/DDBJ databases">
        <title>Prokaryotic population dynamics and viral predation in marine succession experiment using metagenomics: the confinement effect.</title>
        <authorList>
            <person name="Haro-Moreno J.M."/>
            <person name="Rodriguez-Valera F."/>
            <person name="Lopez-Perez M."/>
        </authorList>
    </citation>
    <scope>NUCLEOTIDE SEQUENCE [LARGE SCALE GENOMIC DNA]</scope>
    <source>
        <strain evidence="1">MED-G169</strain>
    </source>
</reference>
<dbReference type="InterPro" id="IPR022028">
    <property type="entry name" value="DUF3604"/>
</dbReference>
<name>A0A520LP67_9GAMM</name>
<dbReference type="Gene3D" id="3.20.20.140">
    <property type="entry name" value="Metal-dependent hydrolases"/>
    <property type="match status" value="1"/>
</dbReference>
<evidence type="ECO:0000313" key="2">
    <source>
        <dbReference type="Proteomes" id="UP000318148"/>
    </source>
</evidence>
<gene>
    <name evidence="1" type="ORF">EVB02_00470</name>
</gene>
<proteinExistence type="predicted"/>
<comment type="caution">
    <text evidence="1">The sequence shown here is derived from an EMBL/GenBank/DDBJ whole genome shotgun (WGS) entry which is preliminary data.</text>
</comment>
<dbReference type="EMBL" id="SHBO01000003">
    <property type="protein sequence ID" value="RZO08636.1"/>
    <property type="molecule type" value="Genomic_DNA"/>
</dbReference>
<accession>A0A520LP67</accession>
<protein>
    <submittedName>
        <fullName evidence="1">DUF3604 domain-containing protein</fullName>
    </submittedName>
</protein>
<organism evidence="1 2">
    <name type="scientific">SAR92 clade bacterium</name>
    <dbReference type="NCBI Taxonomy" id="2315479"/>
    <lineage>
        <taxon>Bacteria</taxon>
        <taxon>Pseudomonadati</taxon>
        <taxon>Pseudomonadota</taxon>
        <taxon>Gammaproteobacteria</taxon>
        <taxon>Cellvibrionales</taxon>
        <taxon>Porticoccaceae</taxon>
        <taxon>SAR92 clade</taxon>
    </lineage>
</organism>
<dbReference type="Proteomes" id="UP000318148">
    <property type="component" value="Unassembled WGS sequence"/>
</dbReference>
<evidence type="ECO:0000313" key="1">
    <source>
        <dbReference type="EMBL" id="RZO08636.1"/>
    </source>
</evidence>
<sequence>MGFIFLLISISSLSEEMKLYFGDTHLHTAYSFDAFLNDNDSAYPDTAYRWARGLPVIHPYTRTRVQIETPLDFLVVSDHAEYLGVITELARDRDQLVDLGFFKNLVRDIQIWFALFLIDIGRAEDVFNYALPEPASGDGHDLVADPNGSIAPVPYGDVTNIKTKVWQDIVKSAEEHYIPGIFTSFVGWEWTSTPTGANLHRVIISPDGAEKALKYLPYGSDVSQYPRDLWKWLDTTSKKLSTRFLAIPHNSNLSKGYMFDEYTLEGEPFDATYASMRIKWEPVVEVTQVKGDSESLPNIETDEFSNFETYTHYLQSYTSEYIPKKGDYVRSALKLGLKFDQTLGVNPYKFGLIGSTDSHTSLASAEEKNFWGKYSNDSTPEIKDQAIIGDADNSGWSMSAGGLAGVWAKENNREEIYAAFKRKEVFATTGPRIRLQIFGGWDFDGINAQNYQDIGYERGVPMGGDLYQTSLDAGPSFAIRVTKDPVGANLDRAQIIKGWIDMEGVTHEKIFDVAWSDERVEDKDGNLELVGNTVNLNTGTHENSIGATDFFALWQDPQFKKSERAFYYLRALEIPTARHSLLDALALQSDDKKMKPFTIQERAYSSPIWYNP</sequence>